<dbReference type="Pfam" id="PF00075">
    <property type="entry name" value="RNase_H"/>
    <property type="match status" value="1"/>
</dbReference>
<comment type="similarity">
    <text evidence="1">Belongs to the beta type-B retroviral polymerase family. HERV class-II K(HML-2) pol subfamily.</text>
</comment>
<dbReference type="Pfam" id="PF02022">
    <property type="entry name" value="Integrase_Zn"/>
    <property type="match status" value="1"/>
</dbReference>
<dbReference type="InterPro" id="IPR010661">
    <property type="entry name" value="RVT_thumb"/>
</dbReference>
<dbReference type="Gene3D" id="3.30.420.10">
    <property type="entry name" value="Ribonuclease H-like superfamily/Ribonuclease H"/>
    <property type="match status" value="2"/>
</dbReference>
<evidence type="ECO:0000256" key="6">
    <source>
        <dbReference type="ARBA" id="ARBA00022759"/>
    </source>
</evidence>
<proteinExistence type="inferred from homology"/>
<reference evidence="18" key="3">
    <citation type="submission" date="2025-09" db="UniProtKB">
        <authorList>
            <consortium name="Ensembl"/>
        </authorList>
    </citation>
    <scope>IDENTIFICATION</scope>
</reference>
<keyword evidence="8" id="KW-0229">DNA integration</keyword>
<reference evidence="18" key="2">
    <citation type="submission" date="2025-08" db="UniProtKB">
        <authorList>
            <consortium name="Ensembl"/>
        </authorList>
    </citation>
    <scope>IDENTIFICATION</scope>
</reference>
<dbReference type="AlphaFoldDB" id="A0A8C9E448"/>
<evidence type="ECO:0000259" key="17">
    <source>
        <dbReference type="PROSITE" id="PS51027"/>
    </source>
</evidence>
<dbReference type="GO" id="GO:0003677">
    <property type="term" value="F:DNA binding"/>
    <property type="evidence" value="ECO:0007669"/>
    <property type="project" value="UniProtKB-KW"/>
</dbReference>
<keyword evidence="19" id="KW-1185">Reference proteome</keyword>
<dbReference type="PROSITE" id="PS51027">
    <property type="entry name" value="INTEGRASE_DBD"/>
    <property type="match status" value="1"/>
</dbReference>
<dbReference type="GO" id="GO:0008270">
    <property type="term" value="F:zinc ion binding"/>
    <property type="evidence" value="ECO:0007669"/>
    <property type="project" value="UniProtKB-KW"/>
</dbReference>
<evidence type="ECO:0000256" key="12">
    <source>
        <dbReference type="PROSITE-ProRule" id="PRU00506"/>
    </source>
</evidence>
<dbReference type="Gene3D" id="1.10.10.200">
    <property type="match status" value="1"/>
</dbReference>
<dbReference type="Pfam" id="PF00078">
    <property type="entry name" value="RVT_1"/>
    <property type="match status" value="1"/>
</dbReference>
<reference evidence="18" key="1">
    <citation type="submission" date="2019-08" db="EMBL/GenBank/DDBJ databases">
        <title>Phocoena sinus (Vaquita) genome, mPhoSin1, primary haplotype.</title>
        <authorList>
            <person name="Morin P."/>
            <person name="Mountcastle J."/>
            <person name="Fungtammasan C."/>
            <person name="Rhie A."/>
            <person name="Rojas-Bracho L."/>
            <person name="Smith C.R."/>
            <person name="Taylor B.L."/>
            <person name="Gulland F.M.D."/>
            <person name="Musser W."/>
            <person name="Houck M."/>
            <person name="Haase B."/>
            <person name="Paez S."/>
            <person name="Howe K."/>
            <person name="Torrance J."/>
            <person name="Formenti G."/>
            <person name="Phillippy A."/>
            <person name="Ryder O."/>
            <person name="Jarvis E.D."/>
            <person name="Fedrigo O."/>
        </authorList>
    </citation>
    <scope>NUCLEOTIDE SEQUENCE [LARGE SCALE GENOMIC DNA]</scope>
</reference>
<protein>
    <recommendedName>
        <fullName evidence="20">Integrase</fullName>
    </recommendedName>
</protein>
<dbReference type="InterPro" id="IPR012337">
    <property type="entry name" value="RNaseH-like_sf"/>
</dbReference>
<evidence type="ECO:0000256" key="2">
    <source>
        <dbReference type="ARBA" id="ARBA00022679"/>
    </source>
</evidence>
<dbReference type="InterPro" id="IPR043128">
    <property type="entry name" value="Rev_trsase/Diguanyl_cyclase"/>
</dbReference>
<dbReference type="InterPro" id="IPR003308">
    <property type="entry name" value="Integrase_Zn-bd_dom_N"/>
</dbReference>
<dbReference type="PROSITE" id="PS50878">
    <property type="entry name" value="RT_POL"/>
    <property type="match status" value="1"/>
</dbReference>
<dbReference type="SUPFAM" id="SSF56672">
    <property type="entry name" value="DNA/RNA polymerases"/>
    <property type="match status" value="1"/>
</dbReference>
<evidence type="ECO:0000256" key="11">
    <source>
        <dbReference type="PROSITE-ProRule" id="PRU00450"/>
    </source>
</evidence>
<sequence length="1050" mass="117983">MIPITWKTTMPVWIPQWPLSKEKLEAASQLVEEQLQLGHLEPSQSPWNTPIFVIKKKSGKWRLLHDLRAINQQMQIMGPIQRGLPALTAIPQGWPVIAVDIKDCFFSIPLNKKDKERFAFTLPSINHERPDKRYQWVVLPQGMANSPTMCQLYVDTALQPVREKFPGVKIIHYMDDVLLSAPSMTLLEQVLGDLSMNLETRGLYLAPEKIQKGDSISFLGAVINKTTIIPQKIEIRTNHLTTLNDFQKLLGDINWLRPYLSLTRFELQPLFAVLEGNPDLNSPRQMTPEAQTALQKVEQALMKAQLQRYNNALPIWMCVLPTLGFPTGVLWQDGPLLWIHTKSLGMKTLSHYPSMVAEVAFLGIKQCVSAFAMLPEKLVVPYTKDQIETLTATTSEWSILMYTFSGIIDNHLPKSEILKFVIQQPVIFPRVTVERPLNDALTIYTDGSKSGKGAYMVQGQHPVVIDYRPDAPQVVECHVVLEVFQRFQEPFNLISDSLYVVNAVKHLEVTPHIRSSSTVASLLAGIRFQILCRQHPFYVTHIRAHSLLPGPMAKANEQVDMATRVFLSLDQKQQAQEFHELYHVSSAVLRKKFFITRAEARHIVKSCSTCAQFLPAQKTGVNPRGLSPNELWQMDVTHVPSFGTLQYVHVSVDTYSGVVHATPLSGERVQHVITHCLEAWAAWGKPAKLKTDNGPAYSSKSFALFCQKMQIEHVTGLPYNPQGQGIIERTNRTLKELLLKQKGGIAENCTPKQKLSLALFTLNFLNLHDEKETSAERHMIREQKDYGRVMWKDVLSNQWNGPDRVVARSRGSLCVFPQDQDPIWVPTRLTRVVEEDPKGDAGRSRDDAELDGVDGLSLLKAEDKMFWGISRSWPVPLPVHSHSRVLPIFYSTSCEMNTACTVSLDDKWVHYNATNFVVNNTLCFSWNASVDCIHLVRKTLTAWNNPLTGNQVPLSMLNEALTKISQGQHSGSGTGNSSQNAVNVTTLLLKHEGVVPLPNNTKNCTESNRTRIAPYCAAIVNTPPIFTPLRLGTLLPGCLLPLLSLRSGSV</sequence>
<dbReference type="InterPro" id="IPR036397">
    <property type="entry name" value="RNaseH_sf"/>
</dbReference>
<dbReference type="CDD" id="cd01645">
    <property type="entry name" value="RT_Rtv"/>
    <property type="match status" value="1"/>
</dbReference>
<name>A0A8C9E448_PHOSS</name>
<keyword evidence="3" id="KW-0548">Nucleotidyltransferase</keyword>
<evidence type="ECO:0000259" key="13">
    <source>
        <dbReference type="PROSITE" id="PS50876"/>
    </source>
</evidence>
<keyword evidence="4" id="KW-0540">Nuclease</keyword>
<feature type="domain" description="RNase H type-1" evidence="15">
    <location>
        <begin position="437"/>
        <end position="568"/>
    </location>
</feature>
<accession>A0A8C9E448</accession>
<dbReference type="Ensembl" id="ENSPSNT00000020391.1">
    <property type="protein sequence ID" value="ENSPSNP00000018087.1"/>
    <property type="gene ID" value="ENSPSNG00000013324.1"/>
</dbReference>
<evidence type="ECO:0000256" key="8">
    <source>
        <dbReference type="ARBA" id="ARBA00022908"/>
    </source>
</evidence>
<dbReference type="Pfam" id="PF00552">
    <property type="entry name" value="IN_DBD_C"/>
    <property type="match status" value="1"/>
</dbReference>
<dbReference type="InterPro" id="IPR017856">
    <property type="entry name" value="Integrase-like_N"/>
</dbReference>
<dbReference type="InterPro" id="IPR043502">
    <property type="entry name" value="DNA/RNA_pol_sf"/>
</dbReference>
<evidence type="ECO:0000256" key="1">
    <source>
        <dbReference type="ARBA" id="ARBA00010879"/>
    </source>
</evidence>
<evidence type="ECO:0000259" key="14">
    <source>
        <dbReference type="PROSITE" id="PS50878"/>
    </source>
</evidence>
<keyword evidence="7" id="KW-0378">Hydrolase</keyword>
<dbReference type="GO" id="GO:0015074">
    <property type="term" value="P:DNA integration"/>
    <property type="evidence" value="ECO:0007669"/>
    <property type="project" value="UniProtKB-KW"/>
</dbReference>
<dbReference type="InterPro" id="IPR000477">
    <property type="entry name" value="RT_dom"/>
</dbReference>
<keyword evidence="10" id="KW-0238">DNA-binding</keyword>
<evidence type="ECO:0000256" key="3">
    <source>
        <dbReference type="ARBA" id="ARBA00022695"/>
    </source>
</evidence>
<dbReference type="InterPro" id="IPR001037">
    <property type="entry name" value="Integrase_C_retrovir"/>
</dbReference>
<evidence type="ECO:0000256" key="7">
    <source>
        <dbReference type="ARBA" id="ARBA00022801"/>
    </source>
</evidence>
<keyword evidence="2" id="KW-0808">Transferase</keyword>
<keyword evidence="11" id="KW-0863">Zinc-finger</keyword>
<dbReference type="GeneTree" id="ENSGT00670000098165"/>
<feature type="domain" description="Integrase catalytic" evidence="16">
    <location>
        <begin position="624"/>
        <end position="782"/>
    </location>
</feature>
<dbReference type="InterPro" id="IPR002156">
    <property type="entry name" value="RNaseH_domain"/>
</dbReference>
<evidence type="ECO:0000259" key="15">
    <source>
        <dbReference type="PROSITE" id="PS50879"/>
    </source>
</evidence>
<dbReference type="Pfam" id="PF06817">
    <property type="entry name" value="RVT_thumb"/>
    <property type="match status" value="1"/>
</dbReference>
<evidence type="ECO:0000256" key="5">
    <source>
        <dbReference type="ARBA" id="ARBA00022723"/>
    </source>
</evidence>
<evidence type="ECO:0000313" key="18">
    <source>
        <dbReference type="Ensembl" id="ENSPSNP00000018087.1"/>
    </source>
</evidence>
<feature type="domain" description="Integrase-type" evidence="17">
    <location>
        <begin position="787"/>
        <end position="835"/>
    </location>
</feature>
<dbReference type="InterPro" id="IPR036862">
    <property type="entry name" value="Integrase_C_dom_sf_retrovir"/>
</dbReference>
<dbReference type="Proteomes" id="UP000694554">
    <property type="component" value="Chromosome 20"/>
</dbReference>
<feature type="DNA-binding region" description="Integrase-type" evidence="12">
    <location>
        <begin position="787"/>
        <end position="835"/>
    </location>
</feature>
<dbReference type="PROSITE" id="PS50876">
    <property type="entry name" value="ZF_INTEGRASE"/>
    <property type="match status" value="1"/>
</dbReference>
<keyword evidence="5" id="KW-0479">Metal-binding</keyword>
<dbReference type="SUPFAM" id="SSF53098">
    <property type="entry name" value="Ribonuclease H-like"/>
    <property type="match status" value="2"/>
</dbReference>
<dbReference type="SUPFAM" id="SSF46919">
    <property type="entry name" value="N-terminal Zn binding domain of HIV integrase"/>
    <property type="match status" value="1"/>
</dbReference>
<dbReference type="Gene3D" id="2.30.30.10">
    <property type="entry name" value="Integrase, C-terminal domain superfamily, retroviral"/>
    <property type="match status" value="1"/>
</dbReference>
<keyword evidence="6" id="KW-0255">Endonuclease</keyword>
<dbReference type="GO" id="GO:0035613">
    <property type="term" value="F:RNA stem-loop binding"/>
    <property type="evidence" value="ECO:0007669"/>
    <property type="project" value="TreeGrafter"/>
</dbReference>
<feature type="domain" description="Reverse transcriptase" evidence="14">
    <location>
        <begin position="35"/>
        <end position="223"/>
    </location>
</feature>
<evidence type="ECO:0000256" key="4">
    <source>
        <dbReference type="ARBA" id="ARBA00022722"/>
    </source>
</evidence>
<dbReference type="GO" id="GO:0003964">
    <property type="term" value="F:RNA-directed DNA polymerase activity"/>
    <property type="evidence" value="ECO:0007669"/>
    <property type="project" value="UniProtKB-KW"/>
</dbReference>
<dbReference type="PROSITE" id="PS50879">
    <property type="entry name" value="RNASE_H_1"/>
    <property type="match status" value="1"/>
</dbReference>
<dbReference type="GO" id="GO:0004523">
    <property type="term" value="F:RNA-DNA hybrid ribonuclease activity"/>
    <property type="evidence" value="ECO:0007669"/>
    <property type="project" value="InterPro"/>
</dbReference>
<dbReference type="Gene3D" id="3.10.10.10">
    <property type="entry name" value="HIV Type 1 Reverse Transcriptase, subunit A, domain 1"/>
    <property type="match status" value="1"/>
</dbReference>
<dbReference type="PANTHER" id="PTHR41694">
    <property type="entry name" value="ENDOGENOUS RETROVIRUS GROUP K MEMBER POL PROTEIN"/>
    <property type="match status" value="1"/>
</dbReference>
<evidence type="ECO:0000256" key="9">
    <source>
        <dbReference type="ARBA" id="ARBA00022918"/>
    </source>
</evidence>
<evidence type="ECO:0008006" key="20">
    <source>
        <dbReference type="Google" id="ProtNLM"/>
    </source>
</evidence>
<evidence type="ECO:0000259" key="16">
    <source>
        <dbReference type="PROSITE" id="PS50994"/>
    </source>
</evidence>
<keyword evidence="9" id="KW-0695">RNA-directed DNA polymerase</keyword>
<evidence type="ECO:0000313" key="19">
    <source>
        <dbReference type="Proteomes" id="UP000694554"/>
    </source>
</evidence>
<organism evidence="18 19">
    <name type="scientific">Phocoena sinus</name>
    <name type="common">Vaquita</name>
    <dbReference type="NCBI Taxonomy" id="42100"/>
    <lineage>
        <taxon>Eukaryota</taxon>
        <taxon>Metazoa</taxon>
        <taxon>Chordata</taxon>
        <taxon>Craniata</taxon>
        <taxon>Vertebrata</taxon>
        <taxon>Euteleostomi</taxon>
        <taxon>Mammalia</taxon>
        <taxon>Eutheria</taxon>
        <taxon>Laurasiatheria</taxon>
        <taxon>Artiodactyla</taxon>
        <taxon>Whippomorpha</taxon>
        <taxon>Cetacea</taxon>
        <taxon>Odontoceti</taxon>
        <taxon>Phocoenidae</taxon>
        <taxon>Phocoena</taxon>
    </lineage>
</organism>
<dbReference type="Pfam" id="PF00665">
    <property type="entry name" value="rve"/>
    <property type="match status" value="1"/>
</dbReference>
<dbReference type="Gene3D" id="3.30.70.270">
    <property type="match status" value="2"/>
</dbReference>
<feature type="domain" description="Integrase-type" evidence="13">
    <location>
        <begin position="570"/>
        <end position="611"/>
    </location>
</feature>
<keyword evidence="11" id="KW-0862">Zinc</keyword>
<evidence type="ECO:0000256" key="10">
    <source>
        <dbReference type="ARBA" id="ARBA00023125"/>
    </source>
</evidence>
<dbReference type="InterPro" id="IPR001584">
    <property type="entry name" value="Integrase_cat-core"/>
</dbReference>
<dbReference type="PROSITE" id="PS50994">
    <property type="entry name" value="INTEGRASE"/>
    <property type="match status" value="1"/>
</dbReference>
<dbReference type="PANTHER" id="PTHR41694:SF3">
    <property type="entry name" value="RNA-DIRECTED DNA POLYMERASE-RELATED"/>
    <property type="match status" value="1"/>
</dbReference>
<dbReference type="SUPFAM" id="SSF50122">
    <property type="entry name" value="DNA-binding domain of retroviral integrase"/>
    <property type="match status" value="1"/>
</dbReference>